<dbReference type="GO" id="GO:0004867">
    <property type="term" value="F:serine-type endopeptidase inhibitor activity"/>
    <property type="evidence" value="ECO:0007669"/>
    <property type="project" value="InterPro"/>
</dbReference>
<sequence>MENSFNLNDALKNLGLSEAFSDNANFSRMTATGVKISKVFHKSFIKIDENGTEAAAATYIKMVPLRASLPAPSPKKFIADHPFLLVLTVGSRNEKDLLFIGKFYGTSD</sequence>
<protein>
    <submittedName>
        <fullName evidence="4">Serpin domain-containing protein</fullName>
    </submittedName>
</protein>
<dbReference type="Pfam" id="PF00079">
    <property type="entry name" value="Serpin"/>
    <property type="match status" value="1"/>
</dbReference>
<dbReference type="Gene3D" id="2.30.39.10">
    <property type="entry name" value="Alpha-1-antitrypsin, domain 1"/>
    <property type="match status" value="1"/>
</dbReference>
<dbReference type="InterPro" id="IPR023795">
    <property type="entry name" value="Serpin_CS"/>
</dbReference>
<dbReference type="InterPro" id="IPR042185">
    <property type="entry name" value="Serpin_sf_2"/>
</dbReference>
<dbReference type="InterPro" id="IPR023796">
    <property type="entry name" value="Serpin_dom"/>
</dbReference>
<dbReference type="Proteomes" id="UP000887565">
    <property type="component" value="Unplaced"/>
</dbReference>
<keyword evidence="3" id="KW-1185">Reference proteome</keyword>
<dbReference type="AlphaFoldDB" id="A0A915K0N2"/>
<reference evidence="4" key="1">
    <citation type="submission" date="2022-11" db="UniProtKB">
        <authorList>
            <consortium name="WormBaseParasite"/>
        </authorList>
    </citation>
    <scope>IDENTIFICATION</scope>
</reference>
<proteinExistence type="inferred from homology"/>
<dbReference type="InterPro" id="IPR036186">
    <property type="entry name" value="Serpin_sf"/>
</dbReference>
<dbReference type="PANTHER" id="PTHR11461:SF211">
    <property type="entry name" value="GH10112P-RELATED"/>
    <property type="match status" value="1"/>
</dbReference>
<name>A0A915K0N2_ROMCU</name>
<evidence type="ECO:0000313" key="3">
    <source>
        <dbReference type="Proteomes" id="UP000887565"/>
    </source>
</evidence>
<organism evidence="3 4">
    <name type="scientific">Romanomermis culicivorax</name>
    <name type="common">Nematode worm</name>
    <dbReference type="NCBI Taxonomy" id="13658"/>
    <lineage>
        <taxon>Eukaryota</taxon>
        <taxon>Metazoa</taxon>
        <taxon>Ecdysozoa</taxon>
        <taxon>Nematoda</taxon>
        <taxon>Enoplea</taxon>
        <taxon>Dorylaimia</taxon>
        <taxon>Mermithida</taxon>
        <taxon>Mermithoidea</taxon>
        <taxon>Mermithidae</taxon>
        <taxon>Romanomermis</taxon>
    </lineage>
</organism>
<comment type="similarity">
    <text evidence="1">Belongs to the serpin family.</text>
</comment>
<evidence type="ECO:0000256" key="1">
    <source>
        <dbReference type="ARBA" id="ARBA00009500"/>
    </source>
</evidence>
<dbReference type="WBParaSite" id="nRc.2.0.1.t31765-RA">
    <property type="protein sequence ID" value="nRc.2.0.1.t31765-RA"/>
    <property type="gene ID" value="nRc.2.0.1.g31765"/>
</dbReference>
<feature type="domain" description="Serpin" evidence="2">
    <location>
        <begin position="1"/>
        <end position="104"/>
    </location>
</feature>
<dbReference type="InterPro" id="IPR000215">
    <property type="entry name" value="Serpin_fam"/>
</dbReference>
<evidence type="ECO:0000313" key="4">
    <source>
        <dbReference type="WBParaSite" id="nRc.2.0.1.t31765-RA"/>
    </source>
</evidence>
<dbReference type="PROSITE" id="PS00284">
    <property type="entry name" value="SERPIN"/>
    <property type="match status" value="1"/>
</dbReference>
<dbReference type="InterPro" id="IPR042178">
    <property type="entry name" value="Serpin_sf_1"/>
</dbReference>
<dbReference type="GO" id="GO:0005615">
    <property type="term" value="C:extracellular space"/>
    <property type="evidence" value="ECO:0007669"/>
    <property type="project" value="InterPro"/>
</dbReference>
<evidence type="ECO:0000259" key="2">
    <source>
        <dbReference type="Pfam" id="PF00079"/>
    </source>
</evidence>
<dbReference type="PANTHER" id="PTHR11461">
    <property type="entry name" value="SERINE PROTEASE INHIBITOR, SERPIN"/>
    <property type="match status" value="1"/>
</dbReference>
<accession>A0A915K0N2</accession>
<dbReference type="Gene3D" id="3.30.497.10">
    <property type="entry name" value="Antithrombin, subunit I, domain 2"/>
    <property type="match status" value="1"/>
</dbReference>
<dbReference type="SUPFAM" id="SSF56574">
    <property type="entry name" value="Serpins"/>
    <property type="match status" value="1"/>
</dbReference>